<name>A0A1W2FWL9_KIBAR</name>
<feature type="region of interest" description="Disordered" evidence="1">
    <location>
        <begin position="175"/>
        <end position="195"/>
    </location>
</feature>
<evidence type="ECO:0000313" key="2">
    <source>
        <dbReference type="EMBL" id="SMD26036.1"/>
    </source>
</evidence>
<protein>
    <recommendedName>
        <fullName evidence="4">Peptidase family U32</fullName>
    </recommendedName>
</protein>
<evidence type="ECO:0000313" key="3">
    <source>
        <dbReference type="Proteomes" id="UP000192674"/>
    </source>
</evidence>
<feature type="compositionally biased region" description="Low complexity" evidence="1">
    <location>
        <begin position="175"/>
        <end position="188"/>
    </location>
</feature>
<dbReference type="Proteomes" id="UP000192674">
    <property type="component" value="Unassembled WGS sequence"/>
</dbReference>
<proteinExistence type="predicted"/>
<dbReference type="EMBL" id="FWXV01000012">
    <property type="protein sequence ID" value="SMD26036.1"/>
    <property type="molecule type" value="Genomic_DNA"/>
</dbReference>
<accession>A0A1W2FWL9</accession>
<organism evidence="2 3">
    <name type="scientific">Kibdelosporangium aridum</name>
    <dbReference type="NCBI Taxonomy" id="2030"/>
    <lineage>
        <taxon>Bacteria</taxon>
        <taxon>Bacillati</taxon>
        <taxon>Actinomycetota</taxon>
        <taxon>Actinomycetes</taxon>
        <taxon>Pseudonocardiales</taxon>
        <taxon>Pseudonocardiaceae</taxon>
        <taxon>Kibdelosporangium</taxon>
    </lineage>
</organism>
<reference evidence="2 3" key="1">
    <citation type="submission" date="2017-04" db="EMBL/GenBank/DDBJ databases">
        <authorList>
            <person name="Afonso C.L."/>
            <person name="Miller P.J."/>
            <person name="Scott M.A."/>
            <person name="Spackman E."/>
            <person name="Goraichik I."/>
            <person name="Dimitrov K.M."/>
            <person name="Suarez D.L."/>
            <person name="Swayne D.E."/>
        </authorList>
    </citation>
    <scope>NUCLEOTIDE SEQUENCE [LARGE SCALE GENOMIC DNA]</scope>
    <source>
        <strain evidence="2 3">DSM 43828</strain>
    </source>
</reference>
<sequence>MIRQVRFSGIDAARREGVPLHRVSQGSGITLLRDDEIRAYAELGARQGIEVCLFVGRRAPWSGEAACALVPDGKVFGWRHLLVATLSAAYDDVLRACDLGIRSVLAGDEGLITLIERGRRSGELPADLMLKASAVLGISNALGAEMLARAGVDTLNVAGDINRADNALANALAQTGTGRSGSSRASTRPCRGPCR</sequence>
<evidence type="ECO:0000256" key="1">
    <source>
        <dbReference type="SAM" id="MobiDB-lite"/>
    </source>
</evidence>
<keyword evidence="3" id="KW-1185">Reference proteome</keyword>
<evidence type="ECO:0008006" key="4">
    <source>
        <dbReference type="Google" id="ProtNLM"/>
    </source>
</evidence>
<gene>
    <name evidence="2" type="ORF">SAMN05661093_09614</name>
</gene>
<dbReference type="AlphaFoldDB" id="A0A1W2FWL9"/>